<feature type="transmembrane region" description="Helical" evidence="4">
    <location>
        <begin position="299"/>
        <end position="319"/>
    </location>
</feature>
<keyword evidence="4" id="KW-0472">Membrane</keyword>
<protein>
    <submittedName>
        <fullName evidence="6">STX17</fullName>
    </submittedName>
</protein>
<dbReference type="Gene3D" id="1.20.5.110">
    <property type="match status" value="1"/>
</dbReference>
<keyword evidence="4" id="KW-0812">Transmembrane</keyword>
<evidence type="ECO:0000313" key="7">
    <source>
        <dbReference type="Proteomes" id="UP000597762"/>
    </source>
</evidence>
<keyword evidence="4" id="KW-1133">Transmembrane helix</keyword>
<dbReference type="GO" id="GO:0006906">
    <property type="term" value="P:vesicle fusion"/>
    <property type="evidence" value="ECO:0007669"/>
    <property type="project" value="TreeGrafter"/>
</dbReference>
<keyword evidence="2" id="KW-0175">Coiled coil</keyword>
<dbReference type="InterPro" id="IPR010989">
    <property type="entry name" value="SNARE"/>
</dbReference>
<dbReference type="EMBL" id="CAHIKZ030002321">
    <property type="protein sequence ID" value="CAE1284940.1"/>
    <property type="molecule type" value="Genomic_DNA"/>
</dbReference>
<reference evidence="6" key="1">
    <citation type="submission" date="2021-01" db="EMBL/GenBank/DDBJ databases">
        <authorList>
            <person name="Li R."/>
            <person name="Bekaert M."/>
        </authorList>
    </citation>
    <scope>NUCLEOTIDE SEQUENCE</scope>
    <source>
        <strain evidence="6">Farmed</strain>
    </source>
</reference>
<dbReference type="SMART" id="SM00397">
    <property type="entry name" value="t_SNARE"/>
    <property type="match status" value="1"/>
</dbReference>
<dbReference type="Pfam" id="PF26585">
    <property type="entry name" value="STX17_N"/>
    <property type="match status" value="1"/>
</dbReference>
<dbReference type="GO" id="GO:0000149">
    <property type="term" value="F:SNARE binding"/>
    <property type="evidence" value="ECO:0007669"/>
    <property type="project" value="TreeGrafter"/>
</dbReference>
<dbReference type="InterPro" id="IPR000727">
    <property type="entry name" value="T_SNARE_dom"/>
</dbReference>
<feature type="region of interest" description="Disordered" evidence="3">
    <location>
        <begin position="338"/>
        <end position="360"/>
    </location>
</feature>
<dbReference type="Proteomes" id="UP000597762">
    <property type="component" value="Unassembled WGS sequence"/>
</dbReference>
<evidence type="ECO:0000256" key="2">
    <source>
        <dbReference type="SAM" id="Coils"/>
    </source>
</evidence>
<feature type="domain" description="T-SNARE coiled-coil homology" evidence="5">
    <location>
        <begin position="206"/>
        <end position="268"/>
    </location>
</feature>
<evidence type="ECO:0000313" key="6">
    <source>
        <dbReference type="EMBL" id="CAE1284940.1"/>
    </source>
</evidence>
<dbReference type="GO" id="GO:0005484">
    <property type="term" value="F:SNAP receptor activity"/>
    <property type="evidence" value="ECO:0007669"/>
    <property type="project" value="TreeGrafter"/>
</dbReference>
<proteinExistence type="inferred from homology"/>
<evidence type="ECO:0000256" key="1">
    <source>
        <dbReference type="ARBA" id="ARBA00009063"/>
    </source>
</evidence>
<dbReference type="PROSITE" id="PS50192">
    <property type="entry name" value="T_SNARE"/>
    <property type="match status" value="1"/>
</dbReference>
<dbReference type="GO" id="GO:0048278">
    <property type="term" value="P:vesicle docking"/>
    <property type="evidence" value="ECO:0007669"/>
    <property type="project" value="TreeGrafter"/>
</dbReference>
<dbReference type="PANTHER" id="PTHR19957">
    <property type="entry name" value="SYNTAXIN"/>
    <property type="match status" value="1"/>
</dbReference>
<dbReference type="GO" id="GO:0006886">
    <property type="term" value="P:intracellular protein transport"/>
    <property type="evidence" value="ECO:0007669"/>
    <property type="project" value="TreeGrafter"/>
</dbReference>
<keyword evidence="7" id="KW-1185">Reference proteome</keyword>
<dbReference type="SUPFAM" id="SSF47661">
    <property type="entry name" value="t-snare proteins"/>
    <property type="match status" value="1"/>
</dbReference>
<dbReference type="GO" id="GO:0005886">
    <property type="term" value="C:plasma membrane"/>
    <property type="evidence" value="ECO:0007669"/>
    <property type="project" value="TreeGrafter"/>
</dbReference>
<evidence type="ECO:0000256" key="3">
    <source>
        <dbReference type="SAM" id="MobiDB-lite"/>
    </source>
</evidence>
<accession>A0A812D0U7</accession>
<organism evidence="6 7">
    <name type="scientific">Acanthosepion pharaonis</name>
    <name type="common">Pharaoh cuttlefish</name>
    <name type="synonym">Sepia pharaonis</name>
    <dbReference type="NCBI Taxonomy" id="158019"/>
    <lineage>
        <taxon>Eukaryota</taxon>
        <taxon>Metazoa</taxon>
        <taxon>Spiralia</taxon>
        <taxon>Lophotrochozoa</taxon>
        <taxon>Mollusca</taxon>
        <taxon>Cephalopoda</taxon>
        <taxon>Coleoidea</taxon>
        <taxon>Decapodiformes</taxon>
        <taxon>Sepiida</taxon>
        <taxon>Sepiina</taxon>
        <taxon>Sepiidae</taxon>
        <taxon>Acanthosepion</taxon>
    </lineage>
</organism>
<dbReference type="InterPro" id="IPR045242">
    <property type="entry name" value="Syntaxin"/>
</dbReference>
<dbReference type="SUPFAM" id="SSF58038">
    <property type="entry name" value="SNARE fusion complex"/>
    <property type="match status" value="1"/>
</dbReference>
<gene>
    <name evidence="6" type="ORF">SPHA_45038</name>
</gene>
<dbReference type="GO" id="GO:0000421">
    <property type="term" value="C:autophagosome membrane"/>
    <property type="evidence" value="ECO:0007669"/>
    <property type="project" value="TreeGrafter"/>
</dbReference>
<dbReference type="GO" id="GO:0031201">
    <property type="term" value="C:SNARE complex"/>
    <property type="evidence" value="ECO:0007669"/>
    <property type="project" value="TreeGrafter"/>
</dbReference>
<comment type="similarity">
    <text evidence="1">Belongs to the syntaxin family.</text>
</comment>
<comment type="caution">
    <text evidence="6">The sequence shown here is derived from an EMBL/GenBank/DDBJ whole genome shotgun (WGS) entry which is preliminary data.</text>
</comment>
<dbReference type="InterPro" id="IPR059001">
    <property type="entry name" value="STX17_N"/>
</dbReference>
<dbReference type="AlphaFoldDB" id="A0A812D0U7"/>
<dbReference type="PANTHER" id="PTHR19957:SF139">
    <property type="entry name" value="SYNTAXIN-17"/>
    <property type="match status" value="1"/>
</dbReference>
<dbReference type="OrthoDB" id="10035606at2759"/>
<evidence type="ECO:0000256" key="4">
    <source>
        <dbReference type="SAM" id="Phobius"/>
    </source>
</evidence>
<sequence>MKTASAVGGEKANRLFYVRDGSSDELFLVDTGPQKKPVTHYEFWGDKTSRDRHCPNRTKVLEIDLGRLHQHRRNIEKYARLDDLYSLNKEQVNAGRTVQQIKANIRELEKARGRIIDEDLPKFDDKLKHVKAKAIAAITEYIGDDHTAEDDESDAEVCDNMLPSNLPLQRRQSDQGDYLCEELVPHSLPVQLERGSYIPQLQVYNVPEDSQAAQSWQNLKENLVDLNHMVYEFSSLVEQQQEKLDNIEENLEKAHGNVQSGVKNLSKGAKLKTAIIPLAGALVGGIVGGPLGFVAGAKLGGVAAAVGGGVIGFVGGKVFKRHRQQAAEIELSNLSKKGSVSLPDLTSTEEAPSNTGNKDA</sequence>
<dbReference type="GO" id="GO:0006887">
    <property type="term" value="P:exocytosis"/>
    <property type="evidence" value="ECO:0007669"/>
    <property type="project" value="TreeGrafter"/>
</dbReference>
<evidence type="ECO:0000259" key="5">
    <source>
        <dbReference type="PROSITE" id="PS50192"/>
    </source>
</evidence>
<feature type="coiled-coil region" evidence="2">
    <location>
        <begin position="230"/>
        <end position="257"/>
    </location>
</feature>
<dbReference type="GO" id="GO:0012505">
    <property type="term" value="C:endomembrane system"/>
    <property type="evidence" value="ECO:0007669"/>
    <property type="project" value="TreeGrafter"/>
</dbReference>
<name>A0A812D0U7_ACAPH</name>
<feature type="transmembrane region" description="Helical" evidence="4">
    <location>
        <begin position="273"/>
        <end position="293"/>
    </location>
</feature>